<dbReference type="STRING" id="930152.SAMN05216565_101392"/>
<keyword evidence="2" id="KW-1185">Reference proteome</keyword>
<name>A0A1H0PMW0_9BACI</name>
<dbReference type="OrthoDB" id="2417337at2"/>
<gene>
    <name evidence="1" type="ORF">SAMN05216565_101392</name>
</gene>
<dbReference type="RefSeq" id="WP_090849436.1">
    <property type="nucleotide sequence ID" value="NZ_FNJU01000001.1"/>
</dbReference>
<proteinExistence type="predicted"/>
<dbReference type="AlphaFoldDB" id="A0A1H0PMW0"/>
<evidence type="ECO:0000313" key="1">
    <source>
        <dbReference type="EMBL" id="SDP06447.1"/>
    </source>
</evidence>
<organism evidence="1 2">
    <name type="scientific">Litchfieldia salsa</name>
    <dbReference type="NCBI Taxonomy" id="930152"/>
    <lineage>
        <taxon>Bacteria</taxon>
        <taxon>Bacillati</taxon>
        <taxon>Bacillota</taxon>
        <taxon>Bacilli</taxon>
        <taxon>Bacillales</taxon>
        <taxon>Bacillaceae</taxon>
        <taxon>Litchfieldia</taxon>
    </lineage>
</organism>
<sequence length="170" mass="19575">MHKIMNEYHINKSTMALLPAKNTCYSTIVIEQNRQILVRKTPIQLIKTGCLDGGSTYDGRRKAVAHLTGCMQKPPIPINPGNHLFAFPTHSPSAFECNWIFYNHIKSIKPSVNNNDISVQSILHFKNEQTLLMRESHYILQKQMQRTAICILQFSNQAHEVLRYQEVKVQ</sequence>
<accession>A0A1H0PMW0</accession>
<evidence type="ECO:0000313" key="2">
    <source>
        <dbReference type="Proteomes" id="UP000199159"/>
    </source>
</evidence>
<dbReference type="Proteomes" id="UP000199159">
    <property type="component" value="Unassembled WGS sequence"/>
</dbReference>
<protein>
    <submittedName>
        <fullName evidence="1">Competence protein ComK</fullName>
    </submittedName>
</protein>
<dbReference type="GO" id="GO:0030420">
    <property type="term" value="P:establishment of competence for transformation"/>
    <property type="evidence" value="ECO:0007669"/>
    <property type="project" value="InterPro"/>
</dbReference>
<dbReference type="InterPro" id="IPR010461">
    <property type="entry name" value="ComK"/>
</dbReference>
<reference evidence="2" key="1">
    <citation type="submission" date="2016-10" db="EMBL/GenBank/DDBJ databases">
        <authorList>
            <person name="Varghese N."/>
            <person name="Submissions S."/>
        </authorList>
    </citation>
    <scope>NUCLEOTIDE SEQUENCE [LARGE SCALE GENOMIC DNA]</scope>
    <source>
        <strain evidence="2">IBRC-M10078</strain>
    </source>
</reference>
<dbReference type="EMBL" id="FNJU01000001">
    <property type="protein sequence ID" value="SDP06447.1"/>
    <property type="molecule type" value="Genomic_DNA"/>
</dbReference>
<dbReference type="Pfam" id="PF06338">
    <property type="entry name" value="ComK"/>
    <property type="match status" value="1"/>
</dbReference>